<evidence type="ECO:0000256" key="1">
    <source>
        <dbReference type="SAM" id="MobiDB-lite"/>
    </source>
</evidence>
<organism evidence="2 3">
    <name type="scientific">Madurella fahalii</name>
    <dbReference type="NCBI Taxonomy" id="1157608"/>
    <lineage>
        <taxon>Eukaryota</taxon>
        <taxon>Fungi</taxon>
        <taxon>Dikarya</taxon>
        <taxon>Ascomycota</taxon>
        <taxon>Pezizomycotina</taxon>
        <taxon>Sordariomycetes</taxon>
        <taxon>Sordariomycetidae</taxon>
        <taxon>Sordariales</taxon>
        <taxon>Sordariales incertae sedis</taxon>
        <taxon>Madurella</taxon>
    </lineage>
</organism>
<evidence type="ECO:0000313" key="2">
    <source>
        <dbReference type="EMBL" id="GAB1317808.1"/>
    </source>
</evidence>
<dbReference type="EMBL" id="BAAFSV010000004">
    <property type="protein sequence ID" value="GAB1317808.1"/>
    <property type="molecule type" value="Genomic_DNA"/>
</dbReference>
<reference evidence="2 3" key="1">
    <citation type="submission" date="2024-09" db="EMBL/GenBank/DDBJ databases">
        <title>Itraconazole resistance in Madurella fahalii resulting from another homologue of gene encoding cytochrome P450 14-alpha sterol demethylase (CYP51).</title>
        <authorList>
            <person name="Yoshioka I."/>
            <person name="Fahal A.H."/>
            <person name="Kaneko S."/>
            <person name="Yaguchi T."/>
        </authorList>
    </citation>
    <scope>NUCLEOTIDE SEQUENCE [LARGE SCALE GENOMIC DNA]</scope>
    <source>
        <strain evidence="2 3">IFM 68171</strain>
    </source>
</reference>
<dbReference type="Proteomes" id="UP001628179">
    <property type="component" value="Unassembled WGS sequence"/>
</dbReference>
<feature type="compositionally biased region" description="Basic residues" evidence="1">
    <location>
        <begin position="1"/>
        <end position="10"/>
    </location>
</feature>
<keyword evidence="3" id="KW-1185">Reference proteome</keyword>
<protein>
    <submittedName>
        <fullName evidence="2">Uncharacterized protein</fullName>
    </submittedName>
</protein>
<comment type="caution">
    <text evidence="2">The sequence shown here is derived from an EMBL/GenBank/DDBJ whole genome shotgun (WGS) entry which is preliminary data.</text>
</comment>
<accession>A0ABQ0GJ71</accession>
<sequence>MNKSSHRTQAHHSSPTRPIPQWTSFTDCSITENVAQGHVAVGGQRMWSPYGTSAIVDAAPGATIYIAGRQLYELGRSYFLAGTGRIEPTNRLAKEAAEDAALNVTYPGSFVRRKNEVSDGCHTNRGKQKSLGQQALAFLEIAMFTAAIRERLSKDKLPLVDGVRDAEKTTSTAYM</sequence>
<evidence type="ECO:0000313" key="3">
    <source>
        <dbReference type="Proteomes" id="UP001628179"/>
    </source>
</evidence>
<name>A0ABQ0GJ71_9PEZI</name>
<feature type="region of interest" description="Disordered" evidence="1">
    <location>
        <begin position="1"/>
        <end position="22"/>
    </location>
</feature>
<dbReference type="GeneID" id="98178761"/>
<dbReference type="RefSeq" id="XP_070919539.1">
    <property type="nucleotide sequence ID" value="XM_071063438.1"/>
</dbReference>
<feature type="compositionally biased region" description="Polar residues" evidence="1">
    <location>
        <begin position="11"/>
        <end position="22"/>
    </location>
</feature>
<gene>
    <name evidence="2" type="ORF">MFIFM68171_08018</name>
</gene>
<proteinExistence type="predicted"/>